<dbReference type="SUPFAM" id="SSF48498">
    <property type="entry name" value="Tetracyclin repressor-like, C-terminal domain"/>
    <property type="match status" value="1"/>
</dbReference>
<feature type="DNA-binding region" description="H-T-H motif" evidence="2">
    <location>
        <begin position="37"/>
        <end position="56"/>
    </location>
</feature>
<dbReference type="SUPFAM" id="SSF46689">
    <property type="entry name" value="Homeodomain-like"/>
    <property type="match status" value="1"/>
</dbReference>
<evidence type="ECO:0000256" key="1">
    <source>
        <dbReference type="ARBA" id="ARBA00023125"/>
    </source>
</evidence>
<dbReference type="Gene3D" id="1.10.357.10">
    <property type="entry name" value="Tetracycline Repressor, domain 2"/>
    <property type="match status" value="1"/>
</dbReference>
<sequence>MTITDHKELKAKDTGRKELLIKIALERFAKYGYHKTKISDIVGEAGVAQGTFYWYFKSKEALVLEIIRNGQEQLLQVIGQGYRKEVGTVEDMLRSSEELLTGFFRFAFANRHFMEIMLSGSGWDETIRQAAHEARVSMELAFRRNIRRAIELGMLPDTMDVEVRSALLMSLIEGIAARWLFGPLEAGSQIPERTPEELAAETARFEFFGLLGK</sequence>
<evidence type="ECO:0000259" key="3">
    <source>
        <dbReference type="PROSITE" id="PS50977"/>
    </source>
</evidence>
<accession>A0ABQ4N535</accession>
<name>A0ABQ4N535_9BACL</name>
<dbReference type="PRINTS" id="PR00455">
    <property type="entry name" value="HTHTETR"/>
</dbReference>
<evidence type="ECO:0000313" key="5">
    <source>
        <dbReference type="Proteomes" id="UP000680304"/>
    </source>
</evidence>
<dbReference type="Gene3D" id="1.10.10.60">
    <property type="entry name" value="Homeodomain-like"/>
    <property type="match status" value="1"/>
</dbReference>
<keyword evidence="1 2" id="KW-0238">DNA-binding</keyword>
<dbReference type="EMBL" id="BOVJ01000059">
    <property type="protein sequence ID" value="GIQ63281.1"/>
    <property type="molecule type" value="Genomic_DNA"/>
</dbReference>
<dbReference type="Proteomes" id="UP000680304">
    <property type="component" value="Unassembled WGS sequence"/>
</dbReference>
<organism evidence="4 5">
    <name type="scientific">Paenibacillus cisolokensis</name>
    <dbReference type="NCBI Taxonomy" id="1658519"/>
    <lineage>
        <taxon>Bacteria</taxon>
        <taxon>Bacillati</taxon>
        <taxon>Bacillota</taxon>
        <taxon>Bacilli</taxon>
        <taxon>Bacillales</taxon>
        <taxon>Paenibacillaceae</taxon>
        <taxon>Paenibacillus</taxon>
    </lineage>
</organism>
<dbReference type="PANTHER" id="PTHR43479:SF11">
    <property type="entry name" value="ACREF_ENVCD OPERON REPRESSOR-RELATED"/>
    <property type="match status" value="1"/>
</dbReference>
<reference evidence="4 5" key="1">
    <citation type="submission" date="2021-04" db="EMBL/GenBank/DDBJ databases">
        <title>Draft genome sequence of Paenibacillus cisolokensis, LC2-13A.</title>
        <authorList>
            <person name="Uke A."/>
            <person name="Chhe C."/>
            <person name="Baramee S."/>
            <person name="Kosugi A."/>
        </authorList>
    </citation>
    <scope>NUCLEOTIDE SEQUENCE [LARGE SCALE GENOMIC DNA]</scope>
    <source>
        <strain evidence="4 5">LC2-13A</strain>
    </source>
</reference>
<dbReference type="PANTHER" id="PTHR43479">
    <property type="entry name" value="ACREF/ENVCD OPERON REPRESSOR-RELATED"/>
    <property type="match status" value="1"/>
</dbReference>
<evidence type="ECO:0000313" key="4">
    <source>
        <dbReference type="EMBL" id="GIQ63281.1"/>
    </source>
</evidence>
<feature type="domain" description="HTH tetR-type" evidence="3">
    <location>
        <begin position="14"/>
        <end position="74"/>
    </location>
</feature>
<dbReference type="InterPro" id="IPR001647">
    <property type="entry name" value="HTH_TetR"/>
</dbReference>
<dbReference type="InterPro" id="IPR050624">
    <property type="entry name" value="HTH-type_Tx_Regulator"/>
</dbReference>
<gene>
    <name evidence="4" type="ORF">PACILC2_18490</name>
</gene>
<dbReference type="InterPro" id="IPR036271">
    <property type="entry name" value="Tet_transcr_reg_TetR-rel_C_sf"/>
</dbReference>
<protein>
    <submittedName>
        <fullName evidence="4">TetR family transcriptional regulator</fullName>
    </submittedName>
</protein>
<evidence type="ECO:0000256" key="2">
    <source>
        <dbReference type="PROSITE-ProRule" id="PRU00335"/>
    </source>
</evidence>
<dbReference type="InterPro" id="IPR009057">
    <property type="entry name" value="Homeodomain-like_sf"/>
</dbReference>
<dbReference type="Pfam" id="PF00440">
    <property type="entry name" value="TetR_N"/>
    <property type="match status" value="1"/>
</dbReference>
<dbReference type="PROSITE" id="PS50977">
    <property type="entry name" value="HTH_TETR_2"/>
    <property type="match status" value="1"/>
</dbReference>
<comment type="caution">
    <text evidence="4">The sequence shown here is derived from an EMBL/GenBank/DDBJ whole genome shotgun (WGS) entry which is preliminary data.</text>
</comment>
<proteinExistence type="predicted"/>
<dbReference type="RefSeq" id="WP_307860453.1">
    <property type="nucleotide sequence ID" value="NZ_BOVJ01000059.1"/>
</dbReference>
<keyword evidence="5" id="KW-1185">Reference proteome</keyword>